<dbReference type="AlphaFoldDB" id="A0AAW5AA44"/>
<evidence type="ECO:0000313" key="1">
    <source>
        <dbReference type="EMBL" id="MCF5059284.1"/>
    </source>
</evidence>
<organism evidence="1 2">
    <name type="scientific">Pseudomonas proteolytica</name>
    <dbReference type="NCBI Taxonomy" id="219574"/>
    <lineage>
        <taxon>Bacteria</taxon>
        <taxon>Pseudomonadati</taxon>
        <taxon>Pseudomonadota</taxon>
        <taxon>Gammaproteobacteria</taxon>
        <taxon>Pseudomonadales</taxon>
        <taxon>Pseudomonadaceae</taxon>
        <taxon>Pseudomonas</taxon>
    </lineage>
</organism>
<dbReference type="Proteomes" id="UP000814172">
    <property type="component" value="Unassembled WGS sequence"/>
</dbReference>
<protein>
    <submittedName>
        <fullName evidence="1">Uncharacterized protein</fullName>
    </submittedName>
</protein>
<dbReference type="RefSeq" id="WP_016715852.1">
    <property type="nucleotide sequence ID" value="NZ_WKEB01000057.1"/>
</dbReference>
<gene>
    <name evidence="1" type="ORF">GIW75_20255</name>
</gene>
<keyword evidence="2" id="KW-1185">Reference proteome</keyword>
<evidence type="ECO:0000313" key="2">
    <source>
        <dbReference type="Proteomes" id="UP000814172"/>
    </source>
</evidence>
<name>A0AAW5AA44_9PSED</name>
<accession>A0AAW5AA44</accession>
<dbReference type="EMBL" id="WKEW01000081">
    <property type="protein sequence ID" value="MCF5059284.1"/>
    <property type="molecule type" value="Genomic_DNA"/>
</dbReference>
<proteinExistence type="predicted"/>
<sequence>MKRKDAIAHITVAGYHDDSRTAMRIYTENRISYQVYTEAYAKGAQLKSEGMACTCFQCKQRPASA</sequence>
<comment type="caution">
    <text evidence="1">The sequence shown here is derived from an EMBL/GenBank/DDBJ whole genome shotgun (WGS) entry which is preliminary data.</text>
</comment>
<reference evidence="1 2" key="1">
    <citation type="submission" date="2019-11" db="EMBL/GenBank/DDBJ databases">
        <title>Epiphytic Pseudomonas syringae from cherry orchards.</title>
        <authorList>
            <person name="Hulin M.T."/>
        </authorList>
    </citation>
    <scope>NUCLEOTIDE SEQUENCE [LARGE SCALE GENOMIC DNA]</scope>
    <source>
        <strain evidence="1 2">PA-6-9F</strain>
    </source>
</reference>